<dbReference type="InterPro" id="IPR044068">
    <property type="entry name" value="CB"/>
</dbReference>
<proteinExistence type="inferred from homology"/>
<dbReference type="GO" id="GO:0003677">
    <property type="term" value="F:DNA binding"/>
    <property type="evidence" value="ECO:0007669"/>
    <property type="project" value="UniProtKB-UniRule"/>
</dbReference>
<dbReference type="Gene3D" id="1.10.443.10">
    <property type="entry name" value="Intergrase catalytic core"/>
    <property type="match status" value="1"/>
</dbReference>
<accession>A0A9X2X3W9</accession>
<dbReference type="Gene3D" id="1.10.150.130">
    <property type="match status" value="1"/>
</dbReference>
<dbReference type="PANTHER" id="PTHR30629:SF2">
    <property type="entry name" value="PROPHAGE INTEGRASE INTS-RELATED"/>
    <property type="match status" value="1"/>
</dbReference>
<dbReference type="Pfam" id="PF13356">
    <property type="entry name" value="Arm-DNA-bind_3"/>
    <property type="match status" value="1"/>
</dbReference>
<dbReference type="InterPro" id="IPR011010">
    <property type="entry name" value="DNA_brk_join_enz"/>
</dbReference>
<evidence type="ECO:0000259" key="6">
    <source>
        <dbReference type="PROSITE" id="PS51898"/>
    </source>
</evidence>
<name>A0A9X2X3W9_9GAMM</name>
<keyword evidence="4" id="KW-0233">DNA recombination</keyword>
<dbReference type="Proteomes" id="UP001145353">
    <property type="component" value="Unassembled WGS sequence"/>
</dbReference>
<dbReference type="InterPro" id="IPR025166">
    <property type="entry name" value="Integrase_DNA_bind_dom"/>
</dbReference>
<keyword evidence="9" id="KW-1185">Reference proteome</keyword>
<sequence>MKRSQIKRRPLADTVLASLEPEGSDYRELDGNGLYLQVRKNGSKSWNLRYKRPTGNWAWMGLGPFPRVSGKAARKEAQRLNAMAADGIDLRVYKESVQEQHLFETAAEDWYQSKLVAGRSPGTTEQMRRYLDSDILPVIGKKTLGAVTRADCTKIQEGLEKRGAHNVAKKTRSWINQIFSRAIAQGKCELNPASELRHIAAEAPKTTHYPHLLEPDLPDFLQALRGSNSRVISRTAVWMVLRTASRPGMVRLAEWSEFDLDEALWSIPADKMKMRRDHLVPLSRQSVDDLRRLHEITGRSRWVFPGNGPKNPTLSENTINKVIAMVGYKGKLVGHGSRHTASTLLREHGWHKDLVEAQLAHKEHGIAGIYNQAAYLSKRRKMMQWYSDYLDALECGMNDELLNIFNGRVIGMGASVVEI</sequence>
<evidence type="ECO:0000256" key="4">
    <source>
        <dbReference type="ARBA" id="ARBA00023172"/>
    </source>
</evidence>
<evidence type="ECO:0000256" key="2">
    <source>
        <dbReference type="ARBA" id="ARBA00022908"/>
    </source>
</evidence>
<evidence type="ECO:0000259" key="7">
    <source>
        <dbReference type="PROSITE" id="PS51900"/>
    </source>
</evidence>
<dbReference type="RefSeq" id="WP_261536011.1">
    <property type="nucleotide sequence ID" value="NZ_JAHXDE010000004.1"/>
</dbReference>
<dbReference type="Gene3D" id="3.30.160.390">
    <property type="entry name" value="Integrase, DNA-binding domain"/>
    <property type="match status" value="1"/>
</dbReference>
<feature type="domain" description="Tyr recombinase" evidence="6">
    <location>
        <begin position="207"/>
        <end position="383"/>
    </location>
</feature>
<dbReference type="InterPro" id="IPR010998">
    <property type="entry name" value="Integrase_recombinase_N"/>
</dbReference>
<organism evidence="8 9">
    <name type="scientific">Chromohalobacter moromii</name>
    <dbReference type="NCBI Taxonomy" id="2860329"/>
    <lineage>
        <taxon>Bacteria</taxon>
        <taxon>Pseudomonadati</taxon>
        <taxon>Pseudomonadota</taxon>
        <taxon>Gammaproteobacteria</taxon>
        <taxon>Oceanospirillales</taxon>
        <taxon>Halomonadaceae</taxon>
        <taxon>Chromohalobacter</taxon>
    </lineage>
</organism>
<dbReference type="AlphaFoldDB" id="A0A9X2X3W9"/>
<evidence type="ECO:0000313" key="8">
    <source>
        <dbReference type="EMBL" id="MCT8506118.1"/>
    </source>
</evidence>
<dbReference type="EMBL" id="JAHXDE010000004">
    <property type="protein sequence ID" value="MCT8506118.1"/>
    <property type="molecule type" value="Genomic_DNA"/>
</dbReference>
<keyword evidence="3 5" id="KW-0238">DNA-binding</keyword>
<dbReference type="InterPro" id="IPR038488">
    <property type="entry name" value="Integrase_DNA-bd_sf"/>
</dbReference>
<evidence type="ECO:0000256" key="1">
    <source>
        <dbReference type="ARBA" id="ARBA00008857"/>
    </source>
</evidence>
<comment type="similarity">
    <text evidence="1">Belongs to the 'phage' integrase family.</text>
</comment>
<dbReference type="Pfam" id="PF00589">
    <property type="entry name" value="Phage_integrase"/>
    <property type="match status" value="1"/>
</dbReference>
<dbReference type="InterPro" id="IPR002104">
    <property type="entry name" value="Integrase_catalytic"/>
</dbReference>
<dbReference type="InterPro" id="IPR013762">
    <property type="entry name" value="Integrase-like_cat_sf"/>
</dbReference>
<evidence type="ECO:0000256" key="3">
    <source>
        <dbReference type="ARBA" id="ARBA00023125"/>
    </source>
</evidence>
<reference evidence="8" key="1">
    <citation type="submission" date="2021-07" db="EMBL/GenBank/DDBJ databases">
        <authorList>
            <person name="Luelf R.H."/>
        </authorList>
    </citation>
    <scope>NUCLEOTIDE SEQUENCE</scope>
    <source>
        <strain evidence="8">TMW 2.2304</strain>
    </source>
</reference>
<evidence type="ECO:0000256" key="5">
    <source>
        <dbReference type="PROSITE-ProRule" id="PRU01248"/>
    </source>
</evidence>
<gene>
    <name evidence="8" type="ORF">KZO87_12110</name>
</gene>
<protein>
    <submittedName>
        <fullName evidence="8">Tyrosine-type recombinase/integrase</fullName>
    </submittedName>
</protein>
<dbReference type="Pfam" id="PF22022">
    <property type="entry name" value="Phage_int_M"/>
    <property type="match status" value="1"/>
</dbReference>
<comment type="caution">
    <text evidence="8">The sequence shown here is derived from an EMBL/GenBank/DDBJ whole genome shotgun (WGS) entry which is preliminary data.</text>
</comment>
<dbReference type="InterPro" id="IPR053876">
    <property type="entry name" value="Phage_int_M"/>
</dbReference>
<dbReference type="InterPro" id="IPR050808">
    <property type="entry name" value="Phage_Integrase"/>
</dbReference>
<dbReference type="SUPFAM" id="SSF56349">
    <property type="entry name" value="DNA breaking-rejoining enzymes"/>
    <property type="match status" value="1"/>
</dbReference>
<keyword evidence="2" id="KW-0229">DNA integration</keyword>
<dbReference type="CDD" id="cd00801">
    <property type="entry name" value="INT_P4_C"/>
    <property type="match status" value="1"/>
</dbReference>
<dbReference type="GO" id="GO:0015074">
    <property type="term" value="P:DNA integration"/>
    <property type="evidence" value="ECO:0007669"/>
    <property type="project" value="UniProtKB-KW"/>
</dbReference>
<feature type="domain" description="Core-binding (CB)" evidence="7">
    <location>
        <begin position="101"/>
        <end position="183"/>
    </location>
</feature>
<dbReference type="GO" id="GO:0006310">
    <property type="term" value="P:DNA recombination"/>
    <property type="evidence" value="ECO:0007669"/>
    <property type="project" value="UniProtKB-KW"/>
</dbReference>
<evidence type="ECO:0000313" key="9">
    <source>
        <dbReference type="Proteomes" id="UP001145353"/>
    </source>
</evidence>
<reference evidence="8" key="2">
    <citation type="journal article" date="2022" name="Syst. Appl. Microbiol.">
        <title>Chromohalobacter moromii sp. nov., a moderately halophilic bacterium isolated from lupine-based moromi fermentation.</title>
        <authorList>
            <person name="Lulf R.H."/>
            <person name="Hilgarth M."/>
            <person name="Ehrmann M.A."/>
        </authorList>
    </citation>
    <scope>NUCLEOTIDE SEQUENCE</scope>
    <source>
        <strain evidence="8">TMW 2.2304</strain>
    </source>
</reference>
<dbReference type="PANTHER" id="PTHR30629">
    <property type="entry name" value="PROPHAGE INTEGRASE"/>
    <property type="match status" value="1"/>
</dbReference>
<dbReference type="PROSITE" id="PS51898">
    <property type="entry name" value="TYR_RECOMBINASE"/>
    <property type="match status" value="1"/>
</dbReference>
<dbReference type="PROSITE" id="PS51900">
    <property type="entry name" value="CB"/>
    <property type="match status" value="1"/>
</dbReference>